<reference evidence="1 2" key="1">
    <citation type="journal article" date="2016" name="Nat. Commun.">
        <title>Thousands of microbial genomes shed light on interconnected biogeochemical processes in an aquifer system.</title>
        <authorList>
            <person name="Anantharaman K."/>
            <person name="Brown C.T."/>
            <person name="Hug L.A."/>
            <person name="Sharon I."/>
            <person name="Castelle C.J."/>
            <person name="Probst A.J."/>
            <person name="Thomas B.C."/>
            <person name="Singh A."/>
            <person name="Wilkins M.J."/>
            <person name="Karaoz U."/>
            <person name="Brodie E.L."/>
            <person name="Williams K.H."/>
            <person name="Hubbard S.S."/>
            <person name="Banfield J.F."/>
        </authorList>
    </citation>
    <scope>NUCLEOTIDE SEQUENCE [LARGE SCALE GENOMIC DNA]</scope>
</reference>
<name>A0A1F7X1H9_9BACT</name>
<dbReference type="EMBL" id="MGFQ01000035">
    <property type="protein sequence ID" value="OGM08827.1"/>
    <property type="molecule type" value="Genomic_DNA"/>
</dbReference>
<organism evidence="1 2">
    <name type="scientific">Candidatus Woesebacteria bacterium RBG_13_36_22</name>
    <dbReference type="NCBI Taxonomy" id="1802478"/>
    <lineage>
        <taxon>Bacteria</taxon>
        <taxon>Candidatus Woeseibacteriota</taxon>
    </lineage>
</organism>
<dbReference type="AlphaFoldDB" id="A0A1F7X1H9"/>
<protein>
    <recommendedName>
        <fullName evidence="3">DUF5131 family protein</fullName>
    </recommendedName>
</protein>
<comment type="caution">
    <text evidence="1">The sequence shown here is derived from an EMBL/GenBank/DDBJ whole genome shotgun (WGS) entry which is preliminary data.</text>
</comment>
<sequence length="209" mass="24737">MNKTKIDWENPEEGWKLDYTWNPVVGCRHGCDYCYARRMNDRFGWITSWNEPEFFPDRLKKPMGLSKWSTIYVGSMCDLFGKWVNKEWLDRILEVIWLTPGHRYMFLTKNPGRYHEIIFPENVWLGTTVESLLGLGRLDELKSYNNAHVHKFISIEPLLSTFKFIDFSSMDLVIVGGMTGPSAVVQRKDWIKSIDHSNIYYKNNLKWKN</sequence>
<gene>
    <name evidence="1" type="ORF">A2Z67_02360</name>
</gene>
<evidence type="ECO:0000313" key="2">
    <source>
        <dbReference type="Proteomes" id="UP000176939"/>
    </source>
</evidence>
<dbReference type="Proteomes" id="UP000176939">
    <property type="component" value="Unassembled WGS sequence"/>
</dbReference>
<dbReference type="Pfam" id="PF07505">
    <property type="entry name" value="DUF5131"/>
    <property type="match status" value="1"/>
</dbReference>
<dbReference type="InterPro" id="IPR011101">
    <property type="entry name" value="DUF5131"/>
</dbReference>
<accession>A0A1F7X1H9</accession>
<evidence type="ECO:0008006" key="3">
    <source>
        <dbReference type="Google" id="ProtNLM"/>
    </source>
</evidence>
<proteinExistence type="predicted"/>
<evidence type="ECO:0000313" key="1">
    <source>
        <dbReference type="EMBL" id="OGM08827.1"/>
    </source>
</evidence>